<gene>
    <name evidence="3" type="ORF">IAC61_04075</name>
</gene>
<protein>
    <submittedName>
        <fullName evidence="3">ABC transporter permease</fullName>
    </submittedName>
</protein>
<evidence type="ECO:0000313" key="4">
    <source>
        <dbReference type="Proteomes" id="UP000823634"/>
    </source>
</evidence>
<feature type="coiled-coil region" evidence="1">
    <location>
        <begin position="222"/>
        <end position="250"/>
    </location>
</feature>
<sequence>MDVFITILSFFCIGGLFGFILEVFFRRYVSVKRWVKPGFLVGPFIPLYGFGAAILYAFDAYIPWEAISDLPWLNVLLEILSLGIALTLIELIAGLIFVKGMKIRLWDYSRQWGNFMGLICPLFSFFWLLGAALYVLLLSEPFKDMGAFFAQHYEALSYPLGLFSGILLVDMAYSLGIARKLREAVNDPKFVAHWEKTKLALRDYYAKLKAKQSFLLPFFNKNDQFKEAIREQVEELKKKAKAAYEGYLQKKEGDKNKK</sequence>
<feature type="transmembrane region" description="Helical" evidence="2">
    <location>
        <begin position="6"/>
        <end position="25"/>
    </location>
</feature>
<name>A0A9D9DGC9_9FIRM</name>
<keyword evidence="2" id="KW-1133">Transmembrane helix</keyword>
<organism evidence="3 4">
    <name type="scientific">Candidatus Alloenteromonas pullistercoris</name>
    <dbReference type="NCBI Taxonomy" id="2840785"/>
    <lineage>
        <taxon>Bacteria</taxon>
        <taxon>Bacillati</taxon>
        <taxon>Bacillota</taxon>
        <taxon>Bacillota incertae sedis</taxon>
        <taxon>Candidatus Alloenteromonas</taxon>
    </lineage>
</organism>
<reference evidence="3" key="2">
    <citation type="journal article" date="2021" name="PeerJ">
        <title>Extensive microbial diversity within the chicken gut microbiome revealed by metagenomics and culture.</title>
        <authorList>
            <person name="Gilroy R."/>
            <person name="Ravi A."/>
            <person name="Getino M."/>
            <person name="Pursley I."/>
            <person name="Horton D.L."/>
            <person name="Alikhan N.F."/>
            <person name="Baker D."/>
            <person name="Gharbi K."/>
            <person name="Hall N."/>
            <person name="Watson M."/>
            <person name="Adriaenssens E.M."/>
            <person name="Foster-Nyarko E."/>
            <person name="Jarju S."/>
            <person name="Secka A."/>
            <person name="Antonio M."/>
            <person name="Oren A."/>
            <person name="Chaudhuri R.R."/>
            <person name="La Ragione R."/>
            <person name="Hildebrand F."/>
            <person name="Pallen M.J."/>
        </authorList>
    </citation>
    <scope>NUCLEOTIDE SEQUENCE</scope>
    <source>
        <strain evidence="3">17113</strain>
    </source>
</reference>
<reference evidence="3" key="1">
    <citation type="submission" date="2020-10" db="EMBL/GenBank/DDBJ databases">
        <authorList>
            <person name="Gilroy R."/>
        </authorList>
    </citation>
    <scope>NUCLEOTIDE SEQUENCE</scope>
    <source>
        <strain evidence="3">17113</strain>
    </source>
</reference>
<dbReference type="EMBL" id="JADINA010000026">
    <property type="protein sequence ID" value="MBO8426480.1"/>
    <property type="molecule type" value="Genomic_DNA"/>
</dbReference>
<keyword evidence="2" id="KW-0812">Transmembrane</keyword>
<feature type="transmembrane region" description="Helical" evidence="2">
    <location>
        <begin position="70"/>
        <end position="98"/>
    </location>
</feature>
<evidence type="ECO:0000256" key="1">
    <source>
        <dbReference type="SAM" id="Coils"/>
    </source>
</evidence>
<accession>A0A9D9DGC9</accession>
<keyword evidence="1" id="KW-0175">Coiled coil</keyword>
<feature type="transmembrane region" description="Helical" evidence="2">
    <location>
        <begin position="158"/>
        <end position="178"/>
    </location>
</feature>
<feature type="transmembrane region" description="Helical" evidence="2">
    <location>
        <begin position="37"/>
        <end position="58"/>
    </location>
</feature>
<dbReference type="InterPro" id="IPR010540">
    <property type="entry name" value="CmpB_TMEM229"/>
</dbReference>
<evidence type="ECO:0000256" key="2">
    <source>
        <dbReference type="SAM" id="Phobius"/>
    </source>
</evidence>
<dbReference type="Pfam" id="PF06541">
    <property type="entry name" value="ABC_trans_CmpB"/>
    <property type="match status" value="1"/>
</dbReference>
<keyword evidence="2" id="KW-0472">Membrane</keyword>
<proteinExistence type="predicted"/>
<dbReference type="AlphaFoldDB" id="A0A9D9DGC9"/>
<comment type="caution">
    <text evidence="3">The sequence shown here is derived from an EMBL/GenBank/DDBJ whole genome shotgun (WGS) entry which is preliminary data.</text>
</comment>
<feature type="transmembrane region" description="Helical" evidence="2">
    <location>
        <begin position="118"/>
        <end position="138"/>
    </location>
</feature>
<dbReference type="Proteomes" id="UP000823634">
    <property type="component" value="Unassembled WGS sequence"/>
</dbReference>
<evidence type="ECO:0000313" key="3">
    <source>
        <dbReference type="EMBL" id="MBO8426480.1"/>
    </source>
</evidence>